<evidence type="ECO:0000256" key="1">
    <source>
        <dbReference type="SAM" id="MobiDB-lite"/>
    </source>
</evidence>
<organism evidence="2 3">
    <name type="scientific">Cervus elaphus hippelaphus</name>
    <name type="common">European red deer</name>
    <dbReference type="NCBI Taxonomy" id="46360"/>
    <lineage>
        <taxon>Eukaryota</taxon>
        <taxon>Metazoa</taxon>
        <taxon>Chordata</taxon>
        <taxon>Craniata</taxon>
        <taxon>Vertebrata</taxon>
        <taxon>Euteleostomi</taxon>
        <taxon>Mammalia</taxon>
        <taxon>Eutheria</taxon>
        <taxon>Laurasiatheria</taxon>
        <taxon>Artiodactyla</taxon>
        <taxon>Ruminantia</taxon>
        <taxon>Pecora</taxon>
        <taxon>Cervidae</taxon>
        <taxon>Cervinae</taxon>
        <taxon>Cervus</taxon>
    </lineage>
</organism>
<proteinExistence type="predicted"/>
<keyword evidence="3" id="KW-1185">Reference proteome</keyword>
<sequence>MMPDPSRCSPASKCSHLLDRITSLGGHGHHAGEAVAYSDLPPPPSEAHAQFGPEAPALHLGWERGMAFVRLALLRDQDN</sequence>
<name>A0A212C6Y7_CEREH</name>
<evidence type="ECO:0000313" key="3">
    <source>
        <dbReference type="Proteomes" id="UP000242450"/>
    </source>
</evidence>
<dbReference type="EMBL" id="MKHE01000027">
    <property type="protein sequence ID" value="OWK01725.1"/>
    <property type="molecule type" value="Genomic_DNA"/>
</dbReference>
<dbReference type="AlphaFoldDB" id="A0A212C6Y7"/>
<dbReference type="Proteomes" id="UP000242450">
    <property type="component" value="Chromosome 27"/>
</dbReference>
<reference evidence="2 3" key="1">
    <citation type="journal article" date="2018" name="Mol. Genet. Genomics">
        <title>The red deer Cervus elaphus genome CerEla1.0: sequencing, annotating, genes, and chromosomes.</title>
        <authorList>
            <person name="Bana N.A."/>
            <person name="Nyiri A."/>
            <person name="Nagy J."/>
            <person name="Frank K."/>
            <person name="Nagy T."/>
            <person name="Steger V."/>
            <person name="Schiller M."/>
            <person name="Lakatos P."/>
            <person name="Sugar L."/>
            <person name="Horn P."/>
            <person name="Barta E."/>
            <person name="Orosz L."/>
        </authorList>
    </citation>
    <scope>NUCLEOTIDE SEQUENCE [LARGE SCALE GENOMIC DNA]</scope>
    <source>
        <strain evidence="2">Hungarian</strain>
    </source>
</reference>
<protein>
    <submittedName>
        <fullName evidence="2">Uncharacterized protein</fullName>
    </submittedName>
</protein>
<feature type="region of interest" description="Disordered" evidence="1">
    <location>
        <begin position="31"/>
        <end position="52"/>
    </location>
</feature>
<gene>
    <name evidence="2" type="ORF">Celaphus_00017798</name>
</gene>
<evidence type="ECO:0000313" key="2">
    <source>
        <dbReference type="EMBL" id="OWK01725.1"/>
    </source>
</evidence>
<comment type="caution">
    <text evidence="2">The sequence shown here is derived from an EMBL/GenBank/DDBJ whole genome shotgun (WGS) entry which is preliminary data.</text>
</comment>
<accession>A0A212C6Y7</accession>